<reference evidence="3 4" key="1">
    <citation type="submission" date="2020-08" db="EMBL/GenBank/DDBJ databases">
        <title>Genomic Encyclopedia of Type Strains, Phase IV (KMG-IV): sequencing the most valuable type-strain genomes for metagenomic binning, comparative biology and taxonomic classification.</title>
        <authorList>
            <person name="Goeker M."/>
        </authorList>
    </citation>
    <scope>NUCLEOTIDE SEQUENCE [LARGE SCALE GENOMIC DNA]</scope>
    <source>
        <strain evidence="3 4">DSM 14925</strain>
    </source>
</reference>
<dbReference type="Pfam" id="PF01381">
    <property type="entry name" value="HTH_3"/>
    <property type="match status" value="1"/>
</dbReference>
<gene>
    <name evidence="3" type="ORF">HNQ37_000749</name>
</gene>
<comment type="caution">
    <text evidence="3">The sequence shown here is derived from an EMBL/GenBank/DDBJ whole genome shotgun (WGS) entry which is preliminary data.</text>
</comment>
<dbReference type="EMBL" id="JACHHV010000009">
    <property type="protein sequence ID" value="MBB5887870.1"/>
    <property type="molecule type" value="Genomic_DNA"/>
</dbReference>
<dbReference type="AlphaFoldDB" id="A0A841C9K1"/>
<dbReference type="SUPFAM" id="SSF47413">
    <property type="entry name" value="lambda repressor-like DNA-binding domains"/>
    <property type="match status" value="1"/>
</dbReference>
<feature type="domain" description="HTH cro/C1-type" evidence="2">
    <location>
        <begin position="5"/>
        <end position="59"/>
    </location>
</feature>
<dbReference type="PANTHER" id="PTHR46558:SF4">
    <property type="entry name" value="DNA-BIDING PHAGE PROTEIN"/>
    <property type="match status" value="1"/>
</dbReference>
<keyword evidence="4" id="KW-1185">Reference proteome</keyword>
<evidence type="ECO:0000313" key="4">
    <source>
        <dbReference type="Proteomes" id="UP000562464"/>
    </source>
</evidence>
<proteinExistence type="predicted"/>
<protein>
    <submittedName>
        <fullName evidence="3">Putative transcriptional regulator</fullName>
    </submittedName>
</protein>
<dbReference type="Gene3D" id="1.10.260.40">
    <property type="entry name" value="lambda repressor-like DNA-binding domains"/>
    <property type="match status" value="1"/>
</dbReference>
<dbReference type="GO" id="GO:0003677">
    <property type="term" value="F:DNA binding"/>
    <property type="evidence" value="ECO:0007669"/>
    <property type="project" value="UniProtKB-KW"/>
</dbReference>
<dbReference type="PANTHER" id="PTHR46558">
    <property type="entry name" value="TRACRIPTIONAL REGULATORY PROTEIN-RELATED-RELATED"/>
    <property type="match status" value="1"/>
</dbReference>
<evidence type="ECO:0000259" key="2">
    <source>
        <dbReference type="PROSITE" id="PS50943"/>
    </source>
</evidence>
<accession>A0A841C9K1</accession>
<evidence type="ECO:0000256" key="1">
    <source>
        <dbReference type="ARBA" id="ARBA00023125"/>
    </source>
</evidence>
<dbReference type="CDD" id="cd00093">
    <property type="entry name" value="HTH_XRE"/>
    <property type="match status" value="1"/>
</dbReference>
<dbReference type="PROSITE" id="PS50943">
    <property type="entry name" value="HTH_CROC1"/>
    <property type="match status" value="1"/>
</dbReference>
<dbReference type="InterPro" id="IPR010982">
    <property type="entry name" value="Lambda_DNA-bd_dom_sf"/>
</dbReference>
<organism evidence="3 4">
    <name type="scientific">Lactovum miscens</name>
    <dbReference type="NCBI Taxonomy" id="190387"/>
    <lineage>
        <taxon>Bacteria</taxon>
        <taxon>Bacillati</taxon>
        <taxon>Bacillota</taxon>
        <taxon>Bacilli</taxon>
        <taxon>Lactobacillales</taxon>
        <taxon>Streptococcaceae</taxon>
        <taxon>Lactovum</taxon>
    </lineage>
</organism>
<dbReference type="SMART" id="SM00530">
    <property type="entry name" value="HTH_XRE"/>
    <property type="match status" value="1"/>
</dbReference>
<name>A0A841C9K1_9LACT</name>
<keyword evidence="1" id="KW-0238">DNA-binding</keyword>
<evidence type="ECO:0000313" key="3">
    <source>
        <dbReference type="EMBL" id="MBB5887870.1"/>
    </source>
</evidence>
<sequence length="95" mass="11296">MQNIIRETRKRLSLSQDDLARICHVSRQTINAIENDKYDAELSLAFRLANALESKVDEIFTYENRMRDNDPLWCEKYKCILWQSAGFQNREINQV</sequence>
<dbReference type="Proteomes" id="UP000562464">
    <property type="component" value="Unassembled WGS sequence"/>
</dbReference>
<dbReference type="InterPro" id="IPR001387">
    <property type="entry name" value="Cro/C1-type_HTH"/>
</dbReference>
<dbReference type="RefSeq" id="WP_183539424.1">
    <property type="nucleotide sequence ID" value="NZ_JACHHV010000009.1"/>
</dbReference>